<dbReference type="Pfam" id="PF22929">
    <property type="entry name" value="INTS1_INTS2-bd"/>
    <property type="match status" value="1"/>
</dbReference>
<evidence type="ECO:0000259" key="4">
    <source>
        <dbReference type="Pfam" id="PF22928"/>
    </source>
</evidence>
<feature type="compositionally biased region" description="Low complexity" evidence="1">
    <location>
        <begin position="82"/>
        <end position="103"/>
    </location>
</feature>
<evidence type="ECO:0000256" key="1">
    <source>
        <dbReference type="SAM" id="MobiDB-lite"/>
    </source>
</evidence>
<dbReference type="InterPro" id="IPR053964">
    <property type="entry name" value="INT1_R3"/>
</dbReference>
<feature type="domain" description="Integrator complex subunit 1 INTS2-binding" evidence="5">
    <location>
        <begin position="915"/>
        <end position="1241"/>
    </location>
</feature>
<sequence>MERGKGSSGRGGKSKTPQFPADLFALGSKNTNEGKQRPGSHTASKLGSSHSTSDRDRKRDGGPLSSVQSKKAKLNPGLLGRSSITSSSSSSSSSSSGPSPSISDAWESLAVEVDSPDFVANIMDAIDKDDTDKAIGMVCGAVKTLRGQRFKVDSVLYEGLSYVATLKKSLFTNEAIVNALCALLKRDIPPPSASSFKNIIPKTNIIVSLLSISILTRAFQDVKRWPDMLMKVYLEDAGGDRNWVDHELSKNFVENILASLNTKAISVNLPDPTTGRPEPPEEDAALMLRAGLTEGERVDTEPPVPRFRGNRDLIEGFVVDTVKEQLTRRLSSDLINRNFLKMLTALCGVGEVRLAVAPRLEAWLQNPKLMRSAQELLMSLCVNCTSHTIKDVEVISCLIKMRLKTKALSNYYLSCIRELATAHSDNLGTVLKHTIYNELSTSRNPNNMSMLSVIFQCDPDRAAAYLADIFLELVLNREDYLRPLRALLREMARVLRHELKLTLFCRGLMSHSEQLPREVDPSRAFSSIIDIIALCLFLAVMPHARSEKKDALQIEKMQVTISDIQKDTVGWLRYTALTVYKLNNVDFAHALHKVLLLEPVDHYCKTDNWPPEQDRAIFMRMGSDVPVNETTVVTLLAVGLSKEHPLSPSDALDLVLEIVKRAAAISSPLIPVLKIENEKIVDLLFNLCAYRHPDNIDLPAGYKPPSLAISTLYWKGWTLLLILSSHNPAKFGAITWDKYPTLRVLMEMCITSHFVFPPGFDDLQILALEKQGIIEFESHLAAASTKMEITEQTSLLLSQLITLDPLGAPRRPPPATVEAIKALNTPLRLGHLLCRSRNPDFLLDIIHRQGASQSMPWLADLVHNSDGALNHLPVQCLCEFLLSSGHKQEGKYQQLLSHLQNILTDPGQDPINACEVLDYFLRRLSSPNNRSLAITGLKLVISPIIDEEDIEKNVGDNKEDPSWLTKQLPMLPHFSTARPQVVASLRSACLVENEPELVTAYLVFLAKHATGDLNEMADLVLDMAQLIVERSTIMASILPVSRANEQNATTIPALDAFLVIFYNYLAKAREPRKERYTWSESQDQVLVSWPSGEECTVHILVIHAMVILLTYGPNTVSSMAEYNHLLDIWFPEDVSRTPKGFLVDTSEEALLIPDWLKLRMIRSHVPRLVEAALMDLDIAQLILFIQSFGIPIASMSKLLSTLDCEVMNDEQAVREAVIDKVYMVQLVEVQHKRGAVGGETFTRVLEVRSNEEVNKVATPEEEIVPMKKIKRERPARLQERTYMSEQEGIATLEQLFVMHSDSSSIKSNRILFTNLQRTLVHEIRSREGGATSSNFVIEIIRYLLTRVASDRSFVSAILSCPQYSCPLFRLLATIAPNSGSLTLLAKDILQAKTDNPRIKSLVDILTQYVNKQENQSSVCEVQEKMDTEDSLTETMKKLLICPDSEAGHLVDKLVKLEPEILGSEIELQMKLLFCSRQVSSLQCRPYLLTLLTHHASWKTLYRCVELLLEKNAVRHYEPTPVLDFLKALTCNPKLWQGREKHTPKHYEPEDVLYLNLDQLKVLAEYIVAEGVIVQDGDHVDENNVGYQLSNRLTLLNQCICATDIEYAAQIAKHIINKIISPDTSINESDMCKQLLVKLYLKIPSLITHLSETEVNKTLLKCSELSVGGCSTMDIMSHTLITALAATPNQKDWNKKAMELDLAVRKMAATHPLLVLRQLPLIASSLRGRVDLDWSVFKYRSHLLLFQQVFALLDLLQPTIFKPSYTASLHKILDVYLELFQNYAKEGGAPVSALVTQFVAFMQCYIRKSIQRARIYLQTQADIISDLTEEFPLVGTLCVVITRPNACSEIIVTPSQTNLVEPPNPQWDAKITQLHKETDPYNALTFFEYSTLKKPSQLEPMFPKLCNLLTCGSSQIRTLAHTLVNRYLRYSPSSALIAIPAYMTCLDSSNPDVITATFEYLPEVILAGQEKSQPLLQKLFSLGINNYISTSACISKTIALLNQQSAC</sequence>
<evidence type="ECO:0000259" key="2">
    <source>
        <dbReference type="Pfam" id="PF12432"/>
    </source>
</evidence>
<dbReference type="InterPro" id="IPR053966">
    <property type="entry name" value="INTS1_INTS2-bd"/>
</dbReference>
<proteinExistence type="predicted"/>
<feature type="region of interest" description="Disordered" evidence="1">
    <location>
        <begin position="1"/>
        <end position="103"/>
    </location>
</feature>
<feature type="compositionally biased region" description="Basic and acidic residues" evidence="1">
    <location>
        <begin position="52"/>
        <end position="61"/>
    </location>
</feature>
<protein>
    <submittedName>
        <fullName evidence="6">Uncharacterized protein</fullName>
    </submittedName>
</protein>
<dbReference type="Pfam" id="PF12432">
    <property type="entry name" value="INTS1_RP2B-bd"/>
    <property type="match status" value="1"/>
</dbReference>
<feature type="compositionally biased region" description="Polar residues" evidence="1">
    <location>
        <begin position="28"/>
        <end position="51"/>
    </location>
</feature>
<reference evidence="6" key="1">
    <citation type="journal article" date="2018" name="PLoS Negl. Trop. Dis.">
        <title>An insight into the salivary gland and fat body transcriptome of Panstrongylus lignarius (Hemiptera: Heteroptera), the main vector of Chagas disease in Peru.</title>
        <authorList>
            <person name="Nevoa J.C."/>
            <person name="Mendes M.T."/>
            <person name="da Silva M.V."/>
            <person name="Soares S.C."/>
            <person name="Oliveira C.J.F."/>
            <person name="Ribeiro J.M.C."/>
        </authorList>
    </citation>
    <scope>NUCLEOTIDE SEQUENCE</scope>
</reference>
<feature type="compositionally biased region" description="Gly residues" evidence="1">
    <location>
        <begin position="1"/>
        <end position="11"/>
    </location>
</feature>
<feature type="domain" description="Integrator complex subunit 1 R3" evidence="3">
    <location>
        <begin position="1672"/>
        <end position="1831"/>
    </location>
</feature>
<dbReference type="InterPro" id="IPR022145">
    <property type="entry name" value="INTS1_RPB2-bd"/>
</dbReference>
<evidence type="ECO:0000259" key="5">
    <source>
        <dbReference type="Pfam" id="PF22929"/>
    </source>
</evidence>
<accession>A0A224XHI8</accession>
<organism evidence="6">
    <name type="scientific">Panstrongylus lignarius</name>
    <dbReference type="NCBI Taxonomy" id="156445"/>
    <lineage>
        <taxon>Eukaryota</taxon>
        <taxon>Metazoa</taxon>
        <taxon>Ecdysozoa</taxon>
        <taxon>Arthropoda</taxon>
        <taxon>Hexapoda</taxon>
        <taxon>Insecta</taxon>
        <taxon>Pterygota</taxon>
        <taxon>Neoptera</taxon>
        <taxon>Paraneoptera</taxon>
        <taxon>Hemiptera</taxon>
        <taxon>Heteroptera</taxon>
        <taxon>Panheteroptera</taxon>
        <taxon>Cimicomorpha</taxon>
        <taxon>Reduviidae</taxon>
        <taxon>Triatominae</taxon>
        <taxon>Panstrongylus</taxon>
    </lineage>
</organism>
<dbReference type="InterPro" id="IPR053965">
    <property type="entry name" value="INTS1_R4"/>
</dbReference>
<dbReference type="Pfam" id="PF22928">
    <property type="entry name" value="INTS1_R4"/>
    <property type="match status" value="1"/>
</dbReference>
<dbReference type="InterPro" id="IPR038902">
    <property type="entry name" value="INTS1"/>
</dbReference>
<dbReference type="SUPFAM" id="SSF48371">
    <property type="entry name" value="ARM repeat"/>
    <property type="match status" value="1"/>
</dbReference>
<name>A0A224XHI8_9HEMI</name>
<dbReference type="InterPro" id="IPR016024">
    <property type="entry name" value="ARM-type_fold"/>
</dbReference>
<feature type="domain" description="Integrator complex subunit 1 RPB2-binding" evidence="2">
    <location>
        <begin position="314"/>
        <end position="467"/>
    </location>
</feature>
<feature type="domain" description="Integrator complex subunit 1 R4" evidence="4">
    <location>
        <begin position="1869"/>
        <end position="1964"/>
    </location>
</feature>
<evidence type="ECO:0000259" key="3">
    <source>
        <dbReference type="Pfam" id="PF22927"/>
    </source>
</evidence>
<dbReference type="PANTHER" id="PTHR21224">
    <property type="entry name" value="INTEGRATOR COMPLEX SUBUNIT 1"/>
    <property type="match status" value="1"/>
</dbReference>
<dbReference type="GO" id="GO:0032039">
    <property type="term" value="C:integrator complex"/>
    <property type="evidence" value="ECO:0007669"/>
    <property type="project" value="InterPro"/>
</dbReference>
<dbReference type="Pfam" id="PF22927">
    <property type="entry name" value="INT1_R3"/>
    <property type="match status" value="1"/>
</dbReference>
<dbReference type="GO" id="GO:0034474">
    <property type="term" value="P:U2 snRNA 3'-end processing"/>
    <property type="evidence" value="ECO:0007669"/>
    <property type="project" value="InterPro"/>
</dbReference>
<evidence type="ECO:0000313" key="6">
    <source>
        <dbReference type="EMBL" id="JAW07501.1"/>
    </source>
</evidence>
<dbReference type="PANTHER" id="PTHR21224:SF1">
    <property type="entry name" value="INTEGRATOR COMPLEX SUBUNIT 1"/>
    <property type="match status" value="1"/>
</dbReference>
<dbReference type="EMBL" id="GFTR01008925">
    <property type="protein sequence ID" value="JAW07501.1"/>
    <property type="molecule type" value="Transcribed_RNA"/>
</dbReference>